<reference evidence="2 3" key="1">
    <citation type="submission" date="2017-09" db="EMBL/GenBank/DDBJ databases">
        <title>WGS assembly of Aquilegia coerulea Goldsmith.</title>
        <authorList>
            <person name="Hodges S."/>
            <person name="Kramer E."/>
            <person name="Nordborg M."/>
            <person name="Tomkins J."/>
            <person name="Borevitz J."/>
            <person name="Derieg N."/>
            <person name="Yan J."/>
            <person name="Mihaltcheva S."/>
            <person name="Hayes R.D."/>
            <person name="Rokhsar D."/>
        </authorList>
    </citation>
    <scope>NUCLEOTIDE SEQUENCE [LARGE SCALE GENOMIC DNA]</scope>
    <source>
        <strain evidence="3">cv. Goldsmith</strain>
    </source>
</reference>
<dbReference type="InParanoid" id="A0A2G5E5H3"/>
<dbReference type="STRING" id="218851.A0A2G5E5H3"/>
<evidence type="ECO:0000259" key="1">
    <source>
        <dbReference type="PROSITE" id="PS51806"/>
    </source>
</evidence>
<dbReference type="InterPro" id="IPR051886">
    <property type="entry name" value="Seed_Dev/Stress_Resp_Reg"/>
</dbReference>
<feature type="domain" description="DOG1" evidence="1">
    <location>
        <begin position="8"/>
        <end position="224"/>
    </location>
</feature>
<sequence>MPLVWVYDVSFGDFFEEWIVTLESDLEQLNILSSQNHLEVELETTVGRVLSHYQHYYETKSRATNENVFLLFSSPWLSTYERSLLWITGFRPCMPFRIVEKLFVGELSSDQVEKIQSLKADSTAQEKVLNKEMARIQESVVGPSWVEIINRMDTQVVNNGEVDQVLGIIKVELRDLVIEADFLRGATARELVNILNPVHAAKFLAATARLQLRIHALGVKIDADRMES</sequence>
<dbReference type="Pfam" id="PF14144">
    <property type="entry name" value="DOG1"/>
    <property type="match status" value="1"/>
</dbReference>
<evidence type="ECO:0000313" key="2">
    <source>
        <dbReference type="EMBL" id="PIA50797.1"/>
    </source>
</evidence>
<organism evidence="2 3">
    <name type="scientific">Aquilegia coerulea</name>
    <name type="common">Rocky mountain columbine</name>
    <dbReference type="NCBI Taxonomy" id="218851"/>
    <lineage>
        <taxon>Eukaryota</taxon>
        <taxon>Viridiplantae</taxon>
        <taxon>Streptophyta</taxon>
        <taxon>Embryophyta</taxon>
        <taxon>Tracheophyta</taxon>
        <taxon>Spermatophyta</taxon>
        <taxon>Magnoliopsida</taxon>
        <taxon>Ranunculales</taxon>
        <taxon>Ranunculaceae</taxon>
        <taxon>Thalictroideae</taxon>
        <taxon>Aquilegia</taxon>
    </lineage>
</organism>
<dbReference type="AlphaFoldDB" id="A0A2G5E5H3"/>
<accession>A0A2G5E5H3</accession>
<dbReference type="OrthoDB" id="781635at2759"/>
<dbReference type="GO" id="GO:0043565">
    <property type="term" value="F:sequence-specific DNA binding"/>
    <property type="evidence" value="ECO:0007669"/>
    <property type="project" value="InterPro"/>
</dbReference>
<protein>
    <recommendedName>
        <fullName evidence="1">DOG1 domain-containing protein</fullName>
    </recommendedName>
</protein>
<keyword evidence="3" id="KW-1185">Reference proteome</keyword>
<name>A0A2G5E5H3_AQUCA</name>
<dbReference type="EMBL" id="KZ305029">
    <property type="protein sequence ID" value="PIA50797.1"/>
    <property type="molecule type" value="Genomic_DNA"/>
</dbReference>
<proteinExistence type="predicted"/>
<evidence type="ECO:0000313" key="3">
    <source>
        <dbReference type="Proteomes" id="UP000230069"/>
    </source>
</evidence>
<dbReference type="GO" id="GO:0006351">
    <property type="term" value="P:DNA-templated transcription"/>
    <property type="evidence" value="ECO:0007669"/>
    <property type="project" value="InterPro"/>
</dbReference>
<dbReference type="PANTHER" id="PTHR46354">
    <property type="entry name" value="DOG1 DOMAIN-CONTAINING PROTEIN"/>
    <property type="match status" value="1"/>
</dbReference>
<dbReference type="Proteomes" id="UP000230069">
    <property type="component" value="Unassembled WGS sequence"/>
</dbReference>
<dbReference type="PROSITE" id="PS51806">
    <property type="entry name" value="DOG1"/>
    <property type="match status" value="1"/>
</dbReference>
<gene>
    <name evidence="2" type="ORF">AQUCO_01200209v1</name>
</gene>
<dbReference type="PANTHER" id="PTHR46354:SF13">
    <property type="entry name" value="PROTEIN DOG1-LIKE 4"/>
    <property type="match status" value="1"/>
</dbReference>
<dbReference type="InterPro" id="IPR025422">
    <property type="entry name" value="TGA_domain"/>
</dbReference>